<keyword evidence="9" id="KW-0539">Nucleus</keyword>
<proteinExistence type="predicted"/>
<evidence type="ECO:0000256" key="3">
    <source>
        <dbReference type="ARBA" id="ARBA00022737"/>
    </source>
</evidence>
<dbReference type="GO" id="GO:0006351">
    <property type="term" value="P:DNA-templated transcription"/>
    <property type="evidence" value="ECO:0007669"/>
    <property type="project" value="InterPro"/>
</dbReference>
<evidence type="ECO:0000256" key="10">
    <source>
        <dbReference type="PROSITE-ProRule" id="PRU00042"/>
    </source>
</evidence>
<keyword evidence="4 10" id="KW-0863">Zinc-finger</keyword>
<dbReference type="EMBL" id="DS995902">
    <property type="protein sequence ID" value="EEA22675.1"/>
    <property type="molecule type" value="Genomic_DNA"/>
</dbReference>
<sequence length="692" mass="79593">MTKQTLDKNFRCNICQRGFTRIDHLKRHHLRHSGVKPYSCIFCNEAFARCDNLRDHYPDCAQRGDNPIPETGQRGRRRHACESCTSMKLRCDGQSPCSSCVKRNLACNNTGKHKNPRVELPPSTENALLKNEELESSDRGSISFLLNGGTDSFTERFRLPPRSDRARGTLYHTQKELEEATSPANTYSLDGATPNLNTGFFSDFDDLSTFDESFMSFMTGPFAESQKSMVDPYSGTFAAHALLQLPNHDPKVDLADDSSFYETESAFSSALIQAILAKTWTVNMDAKAQQEISSNLHFLLTTRRIHKFVSLYFLYWHINCQLLHPPSFNIEQVTMPLLAAVVFMGAMYSNEEREAYVARRMIDFAELYVFSTDVFSSEHEVSCTFVGRPSTETERKDWTHFQNLQAGYVMVVTQYWAGSKTARNRAMEARFNEVVLTARRMDLTRCQHLPEDRIHETLWIQKECRIRTMNFIALLDCAFSFYSNFPCRLTPSELECDLPCEESVFNCEHPFAQLKFRFTRETTVYDAFQYLFDDEPETSNCQHGQHHSNYCKHSPSIGTTFTVTDMFLMIHILYSYINSHMTVMAPIIRIQQLKKQKDPSAATTRSITTDDPVLVSIRAALSRWRTLWLNLKSCIPADEWAAMGFMKTAYNFWQVANLLITKKHSVDVIMQMEVKCEDKLEKLKVLLQDDND</sequence>
<dbReference type="GO" id="GO:0000785">
    <property type="term" value="C:chromatin"/>
    <property type="evidence" value="ECO:0007669"/>
    <property type="project" value="TreeGrafter"/>
</dbReference>
<dbReference type="SUPFAM" id="SSF57701">
    <property type="entry name" value="Zn2/Cys6 DNA-binding domain"/>
    <property type="match status" value="1"/>
</dbReference>
<evidence type="ECO:0000256" key="4">
    <source>
        <dbReference type="ARBA" id="ARBA00022771"/>
    </source>
</evidence>
<gene>
    <name evidence="13" type="ORF">PMAA_092950</name>
</gene>
<name>B6QH30_TALMQ</name>
<dbReference type="GO" id="GO:0008270">
    <property type="term" value="F:zinc ion binding"/>
    <property type="evidence" value="ECO:0007669"/>
    <property type="project" value="UniProtKB-KW"/>
</dbReference>
<dbReference type="PROSITE" id="PS00463">
    <property type="entry name" value="ZN2_CY6_FUNGAL_1"/>
    <property type="match status" value="1"/>
</dbReference>
<dbReference type="InterPro" id="IPR007219">
    <property type="entry name" value="XnlR_reg_dom"/>
</dbReference>
<dbReference type="SMART" id="SM00355">
    <property type="entry name" value="ZnF_C2H2"/>
    <property type="match status" value="2"/>
</dbReference>
<evidence type="ECO:0000313" key="14">
    <source>
        <dbReference type="Proteomes" id="UP000001294"/>
    </source>
</evidence>
<dbReference type="Proteomes" id="UP000001294">
    <property type="component" value="Unassembled WGS sequence"/>
</dbReference>
<accession>B6QH30</accession>
<dbReference type="PROSITE" id="PS50048">
    <property type="entry name" value="ZN2_CY6_FUNGAL_2"/>
    <property type="match status" value="1"/>
</dbReference>
<dbReference type="InterPro" id="IPR051059">
    <property type="entry name" value="VerF-like"/>
</dbReference>
<dbReference type="PROSITE" id="PS00028">
    <property type="entry name" value="ZINC_FINGER_C2H2_1"/>
    <property type="match status" value="1"/>
</dbReference>
<dbReference type="InterPro" id="IPR013087">
    <property type="entry name" value="Znf_C2H2_type"/>
</dbReference>
<keyword evidence="2" id="KW-0479">Metal-binding</keyword>
<dbReference type="HOGENOM" id="CLU_012538_2_0_1"/>
<evidence type="ECO:0000256" key="5">
    <source>
        <dbReference type="ARBA" id="ARBA00022833"/>
    </source>
</evidence>
<dbReference type="InterPro" id="IPR036864">
    <property type="entry name" value="Zn2-C6_fun-type_DNA-bd_sf"/>
</dbReference>
<evidence type="ECO:0000256" key="2">
    <source>
        <dbReference type="ARBA" id="ARBA00022723"/>
    </source>
</evidence>
<dbReference type="InterPro" id="IPR001138">
    <property type="entry name" value="Zn2Cys6_DnaBD"/>
</dbReference>
<evidence type="ECO:0000259" key="11">
    <source>
        <dbReference type="PROSITE" id="PS50048"/>
    </source>
</evidence>
<keyword evidence="8" id="KW-0804">Transcription</keyword>
<dbReference type="CDD" id="cd12148">
    <property type="entry name" value="fungal_TF_MHR"/>
    <property type="match status" value="1"/>
</dbReference>
<dbReference type="Pfam" id="PF04082">
    <property type="entry name" value="Fungal_trans"/>
    <property type="match status" value="1"/>
</dbReference>
<dbReference type="PANTHER" id="PTHR40626:SF8">
    <property type="entry name" value="C2H2 FINGER DOMAIN TRANSCRIPTION FACTOR (EUROFUNG)-RELATED"/>
    <property type="match status" value="1"/>
</dbReference>
<evidence type="ECO:0000256" key="9">
    <source>
        <dbReference type="ARBA" id="ARBA00023242"/>
    </source>
</evidence>
<keyword evidence="5" id="KW-0862">Zinc</keyword>
<evidence type="ECO:0000256" key="1">
    <source>
        <dbReference type="ARBA" id="ARBA00004123"/>
    </source>
</evidence>
<dbReference type="Pfam" id="PF00172">
    <property type="entry name" value="Zn_clus"/>
    <property type="match status" value="1"/>
</dbReference>
<dbReference type="Gene3D" id="4.10.240.10">
    <property type="entry name" value="Zn(2)-C6 fungal-type DNA-binding domain"/>
    <property type="match status" value="1"/>
</dbReference>
<dbReference type="STRING" id="441960.B6QH30"/>
<dbReference type="AlphaFoldDB" id="B6QH30"/>
<evidence type="ECO:0000313" key="13">
    <source>
        <dbReference type="EMBL" id="EEA22675.1"/>
    </source>
</evidence>
<dbReference type="PROSITE" id="PS50157">
    <property type="entry name" value="ZINC_FINGER_C2H2_2"/>
    <property type="match status" value="2"/>
</dbReference>
<dbReference type="CDD" id="cd00067">
    <property type="entry name" value="GAL4"/>
    <property type="match status" value="1"/>
</dbReference>
<evidence type="ECO:0000256" key="8">
    <source>
        <dbReference type="ARBA" id="ARBA00023163"/>
    </source>
</evidence>
<feature type="domain" description="C2H2-type" evidence="12">
    <location>
        <begin position="38"/>
        <end position="67"/>
    </location>
</feature>
<dbReference type="SUPFAM" id="SSF57667">
    <property type="entry name" value="beta-beta-alpha zinc fingers"/>
    <property type="match status" value="1"/>
</dbReference>
<feature type="domain" description="C2H2-type" evidence="12">
    <location>
        <begin position="10"/>
        <end position="37"/>
    </location>
</feature>
<keyword evidence="3" id="KW-0677">Repeat</keyword>
<comment type="subcellular location">
    <subcellularLocation>
        <location evidence="1">Nucleus</location>
    </subcellularLocation>
</comment>
<dbReference type="VEuPathDB" id="FungiDB:PMAA_092950"/>
<dbReference type="GO" id="GO:0005634">
    <property type="term" value="C:nucleus"/>
    <property type="evidence" value="ECO:0007669"/>
    <property type="project" value="UniProtKB-SubCell"/>
</dbReference>
<dbReference type="PhylomeDB" id="B6QH30"/>
<keyword evidence="14" id="KW-1185">Reference proteome</keyword>
<evidence type="ECO:0000256" key="6">
    <source>
        <dbReference type="ARBA" id="ARBA00023015"/>
    </source>
</evidence>
<dbReference type="GO" id="GO:0000981">
    <property type="term" value="F:DNA-binding transcription factor activity, RNA polymerase II-specific"/>
    <property type="evidence" value="ECO:0007669"/>
    <property type="project" value="InterPro"/>
</dbReference>
<organism evidence="13 14">
    <name type="scientific">Talaromyces marneffei (strain ATCC 18224 / CBS 334.59 / QM 7333)</name>
    <name type="common">Penicillium marneffei</name>
    <dbReference type="NCBI Taxonomy" id="441960"/>
    <lineage>
        <taxon>Eukaryota</taxon>
        <taxon>Fungi</taxon>
        <taxon>Dikarya</taxon>
        <taxon>Ascomycota</taxon>
        <taxon>Pezizomycotina</taxon>
        <taxon>Eurotiomycetes</taxon>
        <taxon>Eurotiomycetidae</taxon>
        <taxon>Eurotiales</taxon>
        <taxon>Trichocomaceae</taxon>
        <taxon>Talaromyces</taxon>
        <taxon>Talaromyces sect. Talaromyces</taxon>
    </lineage>
</organism>
<dbReference type="GO" id="GO:0000978">
    <property type="term" value="F:RNA polymerase II cis-regulatory region sequence-specific DNA binding"/>
    <property type="evidence" value="ECO:0007669"/>
    <property type="project" value="InterPro"/>
</dbReference>
<dbReference type="SMART" id="SM00066">
    <property type="entry name" value="GAL4"/>
    <property type="match status" value="1"/>
</dbReference>
<keyword evidence="7" id="KW-0238">DNA-binding</keyword>
<dbReference type="Gene3D" id="3.30.160.60">
    <property type="entry name" value="Classic Zinc Finger"/>
    <property type="match status" value="2"/>
</dbReference>
<dbReference type="PANTHER" id="PTHR40626">
    <property type="entry name" value="MIP31509P"/>
    <property type="match status" value="1"/>
</dbReference>
<dbReference type="InterPro" id="IPR036236">
    <property type="entry name" value="Znf_C2H2_sf"/>
</dbReference>
<reference evidence="14" key="1">
    <citation type="journal article" date="2015" name="Genome Announc.">
        <title>Genome sequence of the AIDS-associated pathogen Penicillium marneffei (ATCC18224) and its near taxonomic relative Talaromyces stipitatus (ATCC10500).</title>
        <authorList>
            <person name="Nierman W.C."/>
            <person name="Fedorova-Abrams N.D."/>
            <person name="Andrianopoulos A."/>
        </authorList>
    </citation>
    <scope>NUCLEOTIDE SEQUENCE [LARGE SCALE GENOMIC DNA]</scope>
    <source>
        <strain evidence="14">ATCC 18224 / CBS 334.59 / QM 7333</strain>
    </source>
</reference>
<evidence type="ECO:0000259" key="12">
    <source>
        <dbReference type="PROSITE" id="PS50157"/>
    </source>
</evidence>
<dbReference type="OrthoDB" id="10018191at2759"/>
<evidence type="ECO:0000256" key="7">
    <source>
        <dbReference type="ARBA" id="ARBA00023125"/>
    </source>
</evidence>
<feature type="domain" description="Zn(2)-C6 fungal-type" evidence="11">
    <location>
        <begin position="80"/>
        <end position="107"/>
    </location>
</feature>
<keyword evidence="6" id="KW-0805">Transcription regulation</keyword>
<protein>
    <submittedName>
        <fullName evidence="13">C2H2 finger domain protein (Zms1), putative</fullName>
    </submittedName>
</protein>